<dbReference type="InterPro" id="IPR025121">
    <property type="entry name" value="GTPase_HflX_N"/>
</dbReference>
<comment type="similarity">
    <text evidence="5">Belongs to the TRAFAC class OBG-HflX-like GTPase superfamily. HflX GTPase family.</text>
</comment>
<dbReference type="PIRSF" id="PIRSF006809">
    <property type="entry name" value="GTP-binding_hflX_prd"/>
    <property type="match status" value="1"/>
</dbReference>
<reference evidence="8" key="1">
    <citation type="journal article" date="2019" name="Int. J. Syst. Evol. Microbiol.">
        <title>The Global Catalogue of Microorganisms (GCM) 10K type strain sequencing project: providing services to taxonomists for standard genome sequencing and annotation.</title>
        <authorList>
            <consortium name="The Broad Institute Genomics Platform"/>
            <consortium name="The Broad Institute Genome Sequencing Center for Infectious Disease"/>
            <person name="Wu L."/>
            <person name="Ma J."/>
        </authorList>
    </citation>
    <scope>NUCLEOTIDE SEQUENCE [LARGE SCALE GENOMIC DNA]</scope>
    <source>
        <strain evidence="8">JCM 3389</strain>
    </source>
</reference>
<dbReference type="InterPro" id="IPR027417">
    <property type="entry name" value="P-loop_NTPase"/>
</dbReference>
<dbReference type="NCBIfam" id="TIGR03156">
    <property type="entry name" value="GTP_HflX"/>
    <property type="match status" value="1"/>
</dbReference>
<dbReference type="Pfam" id="PF13167">
    <property type="entry name" value="GTP-bdg_N"/>
    <property type="match status" value="1"/>
</dbReference>
<dbReference type="EMBL" id="JBHUHU010000003">
    <property type="protein sequence ID" value="MFD2100306.1"/>
    <property type="molecule type" value="Genomic_DNA"/>
</dbReference>
<dbReference type="InterPro" id="IPR042108">
    <property type="entry name" value="GTPase_HflX_N_sf"/>
</dbReference>
<organism evidence="7 8">
    <name type="scientific">Flagellimonas iocasae</name>
    <dbReference type="NCBI Taxonomy" id="2055905"/>
    <lineage>
        <taxon>Bacteria</taxon>
        <taxon>Pseudomonadati</taxon>
        <taxon>Bacteroidota</taxon>
        <taxon>Flavobacteriia</taxon>
        <taxon>Flavobacteriales</taxon>
        <taxon>Flavobacteriaceae</taxon>
        <taxon>Flagellimonas</taxon>
    </lineage>
</organism>
<keyword evidence="3" id="KW-0460">Magnesium</keyword>
<protein>
    <recommendedName>
        <fullName evidence="5">GTPase HflX</fullName>
    </recommendedName>
    <alternativeName>
        <fullName evidence="5">GTP-binding protein HflX</fullName>
    </alternativeName>
</protein>
<comment type="subcellular location">
    <subcellularLocation>
        <location evidence="5">Cytoplasm</location>
    </subcellularLocation>
    <text evidence="5">May associate with membranes.</text>
</comment>
<keyword evidence="2 5" id="KW-0547">Nucleotide-binding</keyword>
<evidence type="ECO:0000256" key="4">
    <source>
        <dbReference type="ARBA" id="ARBA00023134"/>
    </source>
</evidence>
<dbReference type="Pfam" id="PF01926">
    <property type="entry name" value="MMR_HSR1"/>
    <property type="match status" value="1"/>
</dbReference>
<dbReference type="InterPro" id="IPR030394">
    <property type="entry name" value="G_HFLX_dom"/>
</dbReference>
<evidence type="ECO:0000259" key="6">
    <source>
        <dbReference type="PROSITE" id="PS51705"/>
    </source>
</evidence>
<gene>
    <name evidence="5 7" type="primary">hflX</name>
    <name evidence="7" type="ORF">ACFSJE_11005</name>
</gene>
<dbReference type="Pfam" id="PF16360">
    <property type="entry name" value="GTP-bdg_M"/>
    <property type="match status" value="1"/>
</dbReference>
<dbReference type="Gene3D" id="3.40.50.300">
    <property type="entry name" value="P-loop containing nucleotide triphosphate hydrolases"/>
    <property type="match status" value="1"/>
</dbReference>
<dbReference type="InterPro" id="IPR032305">
    <property type="entry name" value="GTP-bd_M"/>
</dbReference>
<dbReference type="PANTHER" id="PTHR10229">
    <property type="entry name" value="GTP-BINDING PROTEIN HFLX"/>
    <property type="match status" value="1"/>
</dbReference>
<keyword evidence="1" id="KW-0479">Metal-binding</keyword>
<evidence type="ECO:0000313" key="7">
    <source>
        <dbReference type="EMBL" id="MFD2100306.1"/>
    </source>
</evidence>
<dbReference type="Gene3D" id="3.40.50.11060">
    <property type="entry name" value="GTPase HflX, N-terminal domain"/>
    <property type="match status" value="1"/>
</dbReference>
<dbReference type="HAMAP" id="MF_00900">
    <property type="entry name" value="GTPase_HflX"/>
    <property type="match status" value="1"/>
</dbReference>
<dbReference type="InterPro" id="IPR016496">
    <property type="entry name" value="GTPase_HflX"/>
</dbReference>
<dbReference type="NCBIfam" id="TIGR00231">
    <property type="entry name" value="small_GTP"/>
    <property type="match status" value="1"/>
</dbReference>
<dbReference type="Gene3D" id="6.10.250.2860">
    <property type="match status" value="1"/>
</dbReference>
<evidence type="ECO:0000256" key="1">
    <source>
        <dbReference type="ARBA" id="ARBA00022723"/>
    </source>
</evidence>
<dbReference type="Proteomes" id="UP001597342">
    <property type="component" value="Unassembled WGS sequence"/>
</dbReference>
<keyword evidence="4 5" id="KW-0342">GTP-binding</keyword>
<comment type="function">
    <text evidence="5">GTPase that associates with the 50S ribosomal subunit and may have a role during protein synthesis or ribosome biogenesis.</text>
</comment>
<dbReference type="PROSITE" id="PS51705">
    <property type="entry name" value="G_HFLX"/>
    <property type="match status" value="1"/>
</dbReference>
<keyword evidence="5" id="KW-0963">Cytoplasm</keyword>
<dbReference type="RefSeq" id="WP_379831025.1">
    <property type="nucleotide sequence ID" value="NZ_JBHUHU010000003.1"/>
</dbReference>
<dbReference type="CDD" id="cd01878">
    <property type="entry name" value="HflX"/>
    <property type="match status" value="1"/>
</dbReference>
<feature type="domain" description="Hflx-type G" evidence="6">
    <location>
        <begin position="200"/>
        <end position="385"/>
    </location>
</feature>
<accession>A0ABW4XXN7</accession>
<dbReference type="InterPro" id="IPR006073">
    <property type="entry name" value="GTP-bd"/>
</dbReference>
<dbReference type="PRINTS" id="PR00326">
    <property type="entry name" value="GTP1OBG"/>
</dbReference>
<comment type="subunit">
    <text evidence="5">Monomer. Associates with the 50S ribosomal subunit.</text>
</comment>
<keyword evidence="8" id="KW-1185">Reference proteome</keyword>
<evidence type="ECO:0000313" key="8">
    <source>
        <dbReference type="Proteomes" id="UP001597342"/>
    </source>
</evidence>
<sequence length="403" mass="46664">MLEKKAIEYEKAVLVGVINQSQDEAKVTEYLDELEFLTYTAGGEVEKRFVQRVDVPNPKTYIGTGKMEEVERYVKEHEIGSVIFDDELTPAQQNNIEKILRCKILDRTGLILDIFAQRAQTSYARTQVELAQYEYLLPRLTGLWTHLERQRGGIGMRGPGETEIETDRRIVRDRIALLKKKLVKIDRQMETQRGNRGALVRVALIGYTNVGKSTLMNVISKSDVFAENKLFATLDTTVRKVVIGNLPFLLSDTVGFIRKLPTQLVESFKSTLDEVREADLLLHVVDISHPNFEEHIASVNQILDEIKSSDKQTIMVFNKIDKYQPETIDEDDLVTERTSAHFTIDEWKNTWFNKIGDRAIFISALNKENLDEFRKRVYDEVRDIHVTRFPYNNFLYPEHLDQY</sequence>
<dbReference type="SUPFAM" id="SSF52540">
    <property type="entry name" value="P-loop containing nucleoside triphosphate hydrolases"/>
    <property type="match status" value="1"/>
</dbReference>
<dbReference type="InterPro" id="IPR005225">
    <property type="entry name" value="Small_GTP-bd"/>
</dbReference>
<evidence type="ECO:0000256" key="5">
    <source>
        <dbReference type="HAMAP-Rule" id="MF_00900"/>
    </source>
</evidence>
<proteinExistence type="inferred from homology"/>
<dbReference type="PANTHER" id="PTHR10229:SF0">
    <property type="entry name" value="GTP-BINDING PROTEIN 6-RELATED"/>
    <property type="match status" value="1"/>
</dbReference>
<evidence type="ECO:0000256" key="3">
    <source>
        <dbReference type="ARBA" id="ARBA00022842"/>
    </source>
</evidence>
<comment type="caution">
    <text evidence="7">The sequence shown here is derived from an EMBL/GenBank/DDBJ whole genome shotgun (WGS) entry which is preliminary data.</text>
</comment>
<evidence type="ECO:0000256" key="2">
    <source>
        <dbReference type="ARBA" id="ARBA00022741"/>
    </source>
</evidence>
<name>A0ABW4XXN7_9FLAO</name>